<dbReference type="EMBL" id="JAFIQS010000003">
    <property type="protein sequence ID" value="KAG5171483.1"/>
    <property type="molecule type" value="Genomic_DNA"/>
</dbReference>
<comment type="caution">
    <text evidence="2">The sequence shown here is derived from an EMBL/GenBank/DDBJ whole genome shotgun (WGS) entry which is preliminary data.</text>
</comment>
<evidence type="ECO:0000313" key="2">
    <source>
        <dbReference type="EMBL" id="KAG5171483.1"/>
    </source>
</evidence>
<dbReference type="AlphaFoldDB" id="A0A8H8CN45"/>
<evidence type="ECO:0000259" key="1">
    <source>
        <dbReference type="Pfam" id="PF20415"/>
    </source>
</evidence>
<accession>A0A8H8CN45</accession>
<organism evidence="2">
    <name type="scientific">Psilocybe cubensis</name>
    <name type="common">Psychedelic mushroom</name>
    <name type="synonym">Stropharia cubensis</name>
    <dbReference type="NCBI Taxonomy" id="181762"/>
    <lineage>
        <taxon>Eukaryota</taxon>
        <taxon>Fungi</taxon>
        <taxon>Dikarya</taxon>
        <taxon>Basidiomycota</taxon>
        <taxon>Agaricomycotina</taxon>
        <taxon>Agaricomycetes</taxon>
        <taxon>Agaricomycetidae</taxon>
        <taxon>Agaricales</taxon>
        <taxon>Agaricineae</taxon>
        <taxon>Strophariaceae</taxon>
        <taxon>Psilocybe</taxon>
    </lineage>
</organism>
<dbReference type="Pfam" id="PF20415">
    <property type="entry name" value="DUF6699"/>
    <property type="match status" value="1"/>
</dbReference>
<reference evidence="2" key="1">
    <citation type="submission" date="2021-02" db="EMBL/GenBank/DDBJ databases">
        <title>Psilocybe cubensis genome.</title>
        <authorList>
            <person name="Mckernan K.J."/>
            <person name="Crawford S."/>
            <person name="Trippe A."/>
            <person name="Kane L.T."/>
            <person name="Mclaughlin S."/>
        </authorList>
    </citation>
    <scope>NUCLEOTIDE SEQUENCE [LARGE SCALE GENOMIC DNA]</scope>
    <source>
        <strain evidence="2">MGC-MH-2018</strain>
    </source>
</reference>
<sequence>MAYAQWTHSVEEYREFYRCANVPWGRERSLMTSESWPMEPLSRETRLLSHNIFYAFPEIQHAYNASGFPVSYTVPPPSQVIQYAQPQDLAPIRGKSADSRRRKSRRDYYDRYTTIARTMTVVRSNDPSHPFTYTVPTARTVYLSRKPRHWRKGYKSPSSQGKLGNYLGKITSIVTGMTSSFQSTAGPLIVLLSSFVGSPASFRFPYRLNPLILYRSRDPTSIFYDIRVRPSPDLGLIPQSVGDVYELATSPPTQRLLIWHPKLPWKIKIQSNSPNGISVMDVLIGIHEQLRCTIGHHEYYTVELTSEDRQRLSDAFQVRCGGDPVEMVGGVRRIDFLGLESCFVGLSRSRNETWEMKTAIPPRQRMIID</sequence>
<gene>
    <name evidence="2" type="ORF">JR316_003570</name>
</gene>
<feature type="domain" description="DUF6699" evidence="1">
    <location>
        <begin position="223"/>
        <end position="351"/>
    </location>
</feature>
<proteinExistence type="predicted"/>
<dbReference type="InterPro" id="IPR046522">
    <property type="entry name" value="DUF6699"/>
</dbReference>
<protein>
    <recommendedName>
        <fullName evidence="1">DUF6699 domain-containing protein</fullName>
    </recommendedName>
</protein>
<name>A0A8H8CN45_PSICU</name>